<dbReference type="GO" id="GO:0005737">
    <property type="term" value="C:cytoplasm"/>
    <property type="evidence" value="ECO:0007669"/>
    <property type="project" value="UniProtKB-SubCell"/>
</dbReference>
<evidence type="ECO:0000256" key="3">
    <source>
        <dbReference type="ARBA" id="ARBA00018111"/>
    </source>
</evidence>
<evidence type="ECO:0000256" key="4">
    <source>
        <dbReference type="ARBA" id="ARBA00022490"/>
    </source>
</evidence>
<dbReference type="InterPro" id="IPR053924">
    <property type="entry name" value="RecX_HTH_2nd"/>
</dbReference>
<gene>
    <name evidence="5" type="primary">recX</name>
    <name evidence="9" type="ORF">F0415_03290</name>
</gene>
<evidence type="ECO:0000313" key="9">
    <source>
        <dbReference type="EMBL" id="KAA2285667.1"/>
    </source>
</evidence>
<accession>A0A5B2ZCF6</accession>
<dbReference type="InterPro" id="IPR003783">
    <property type="entry name" value="Regulatory_RecX"/>
</dbReference>
<dbReference type="Pfam" id="PF21981">
    <property type="entry name" value="RecX_HTH3"/>
    <property type="match status" value="1"/>
</dbReference>
<dbReference type="PANTHER" id="PTHR33602:SF1">
    <property type="entry name" value="REGULATORY PROTEIN RECX FAMILY PROTEIN"/>
    <property type="match status" value="1"/>
</dbReference>
<comment type="caution">
    <text evidence="9">The sequence shown here is derived from an EMBL/GenBank/DDBJ whole genome shotgun (WGS) entry which is preliminary data.</text>
</comment>
<organism evidence="9 10">
    <name type="scientific">Arenimonas fontis</name>
    <dbReference type="NCBI Taxonomy" id="2608255"/>
    <lineage>
        <taxon>Bacteria</taxon>
        <taxon>Pseudomonadati</taxon>
        <taxon>Pseudomonadota</taxon>
        <taxon>Gammaproteobacteria</taxon>
        <taxon>Lysobacterales</taxon>
        <taxon>Lysobacteraceae</taxon>
        <taxon>Arenimonas</taxon>
    </lineage>
</organism>
<dbReference type="InterPro" id="IPR053925">
    <property type="entry name" value="RecX_HTH_3rd"/>
</dbReference>
<proteinExistence type="inferred from homology"/>
<evidence type="ECO:0000256" key="2">
    <source>
        <dbReference type="ARBA" id="ARBA00009695"/>
    </source>
</evidence>
<dbReference type="PANTHER" id="PTHR33602">
    <property type="entry name" value="REGULATORY PROTEIN RECX FAMILY PROTEIN"/>
    <property type="match status" value="1"/>
</dbReference>
<dbReference type="RefSeq" id="WP_149859769.1">
    <property type="nucleotide sequence ID" value="NZ_VUOD01000002.1"/>
</dbReference>
<comment type="function">
    <text evidence="5">Modulates RecA activity.</text>
</comment>
<dbReference type="InterPro" id="IPR036388">
    <property type="entry name" value="WH-like_DNA-bd_sf"/>
</dbReference>
<evidence type="ECO:0000256" key="5">
    <source>
        <dbReference type="HAMAP-Rule" id="MF_01114"/>
    </source>
</evidence>
<name>A0A5B2ZCF6_9GAMM</name>
<dbReference type="Proteomes" id="UP000322165">
    <property type="component" value="Unassembled WGS sequence"/>
</dbReference>
<evidence type="ECO:0000259" key="6">
    <source>
        <dbReference type="Pfam" id="PF02631"/>
    </source>
</evidence>
<dbReference type="InterPro" id="IPR053926">
    <property type="entry name" value="RecX_HTH_1st"/>
</dbReference>
<reference evidence="9 10" key="2">
    <citation type="submission" date="2019-09" db="EMBL/GenBank/DDBJ databases">
        <authorList>
            <person name="Mazur A."/>
        </authorList>
    </citation>
    <scope>NUCLEOTIDE SEQUENCE [LARGE SCALE GENOMIC DNA]</scope>
    <source>
        <strain evidence="9 10">3729k</strain>
    </source>
</reference>
<evidence type="ECO:0000259" key="8">
    <source>
        <dbReference type="Pfam" id="PF21982"/>
    </source>
</evidence>
<evidence type="ECO:0000256" key="1">
    <source>
        <dbReference type="ARBA" id="ARBA00004496"/>
    </source>
</evidence>
<dbReference type="GO" id="GO:0006282">
    <property type="term" value="P:regulation of DNA repair"/>
    <property type="evidence" value="ECO:0007669"/>
    <property type="project" value="UniProtKB-UniRule"/>
</dbReference>
<dbReference type="AlphaFoldDB" id="A0A5B2ZCF6"/>
<dbReference type="Gene3D" id="1.10.10.10">
    <property type="entry name" value="Winged helix-like DNA-binding domain superfamily/Winged helix DNA-binding domain"/>
    <property type="match status" value="3"/>
</dbReference>
<sequence length="170" mass="18495">MGVAGGRASRGGNDPYQRGLGLLVRREYSRRDLARRLVARGFDSPEAEAAVDRLAGQGYQDDRRFSEAFARDRAAAGYGPVRIRAELSRHGLGEDDITAALAACEADWAGRARELVARRVRLGELADPGRCRKWVEFLLRRGFDQDQAWGAVRAVAAEEGVTPPGTEGVG</sequence>
<reference evidence="9 10" key="1">
    <citation type="submission" date="2019-09" db="EMBL/GenBank/DDBJ databases">
        <title>Arenimonas chukotkensis sp. nov., a bacterium isolated from Chukotka hot spring, Arctic region, Russia.</title>
        <authorList>
            <person name="Zayulina K.S."/>
            <person name="Prokofeva M.I."/>
            <person name="Elcheninov A.G."/>
            <person name="Novikov A."/>
            <person name="Kochetkova T.V."/>
            <person name="Kublanov I.V."/>
        </authorList>
    </citation>
    <scope>NUCLEOTIDE SEQUENCE [LARGE SCALE GENOMIC DNA]</scope>
    <source>
        <strain evidence="9 10">3729k</strain>
    </source>
</reference>
<comment type="subcellular location">
    <subcellularLocation>
        <location evidence="1 5">Cytoplasm</location>
    </subcellularLocation>
</comment>
<dbReference type="Pfam" id="PF02631">
    <property type="entry name" value="RecX_HTH2"/>
    <property type="match status" value="1"/>
</dbReference>
<evidence type="ECO:0000313" key="10">
    <source>
        <dbReference type="Proteomes" id="UP000322165"/>
    </source>
</evidence>
<evidence type="ECO:0000259" key="7">
    <source>
        <dbReference type="Pfam" id="PF21981"/>
    </source>
</evidence>
<feature type="domain" description="RecX second three-helical" evidence="6">
    <location>
        <begin position="61"/>
        <end position="101"/>
    </location>
</feature>
<protein>
    <recommendedName>
        <fullName evidence="3 5">Regulatory protein RecX</fullName>
    </recommendedName>
</protein>
<feature type="domain" description="RecX first three-helical" evidence="8">
    <location>
        <begin position="16"/>
        <end position="54"/>
    </location>
</feature>
<dbReference type="EMBL" id="VUOD01000002">
    <property type="protein sequence ID" value="KAA2285667.1"/>
    <property type="molecule type" value="Genomic_DNA"/>
</dbReference>
<comment type="similarity">
    <text evidence="2 5">Belongs to the RecX family.</text>
</comment>
<keyword evidence="4 5" id="KW-0963">Cytoplasm</keyword>
<dbReference type="Pfam" id="PF21982">
    <property type="entry name" value="RecX_HTH1"/>
    <property type="match status" value="1"/>
</dbReference>
<dbReference type="HAMAP" id="MF_01114">
    <property type="entry name" value="RecX"/>
    <property type="match status" value="1"/>
</dbReference>
<keyword evidence="10" id="KW-1185">Reference proteome</keyword>
<feature type="domain" description="RecX third three-helical" evidence="7">
    <location>
        <begin position="111"/>
        <end position="151"/>
    </location>
</feature>